<feature type="transmembrane region" description="Helical" evidence="9">
    <location>
        <begin position="45"/>
        <end position="67"/>
    </location>
</feature>
<dbReference type="Proteomes" id="UP001163726">
    <property type="component" value="Chromosome"/>
</dbReference>
<evidence type="ECO:0000256" key="2">
    <source>
        <dbReference type="ARBA" id="ARBA00022448"/>
    </source>
</evidence>
<comment type="subunit">
    <text evidence="9">The complex comprises the extracytoplasmic solute receptor protein and the two transmembrane proteins.</text>
</comment>
<protein>
    <recommendedName>
        <fullName evidence="9">TRAP transporter small permease protein</fullName>
    </recommendedName>
</protein>
<gene>
    <name evidence="11" type="ORF">OLW01_08125</name>
</gene>
<dbReference type="PANTHER" id="PTHR35011">
    <property type="entry name" value="2,3-DIKETO-L-GULONATE TRAP TRANSPORTER SMALL PERMEASE PROTEIN YIAM"/>
    <property type="match status" value="1"/>
</dbReference>
<keyword evidence="5 9" id="KW-0812">Transmembrane</keyword>
<dbReference type="PANTHER" id="PTHR35011:SF11">
    <property type="entry name" value="TRAP TRANSPORTER SMALL PERMEASE PROTEIN"/>
    <property type="match status" value="1"/>
</dbReference>
<evidence type="ECO:0000256" key="6">
    <source>
        <dbReference type="ARBA" id="ARBA00022989"/>
    </source>
</evidence>
<evidence type="ECO:0000256" key="1">
    <source>
        <dbReference type="ARBA" id="ARBA00004429"/>
    </source>
</evidence>
<keyword evidence="2 9" id="KW-0813">Transport</keyword>
<evidence type="ECO:0000256" key="9">
    <source>
        <dbReference type="RuleBase" id="RU369079"/>
    </source>
</evidence>
<feature type="transmembrane region" description="Helical" evidence="9">
    <location>
        <begin position="150"/>
        <end position="172"/>
    </location>
</feature>
<name>A0ABY7ALD1_9ALTE</name>
<keyword evidence="12" id="KW-1185">Reference proteome</keyword>
<organism evidence="11 12">
    <name type="scientific">Catenovulum adriaticum</name>
    <dbReference type="NCBI Taxonomy" id="2984846"/>
    <lineage>
        <taxon>Bacteria</taxon>
        <taxon>Pseudomonadati</taxon>
        <taxon>Pseudomonadota</taxon>
        <taxon>Gammaproteobacteria</taxon>
        <taxon>Alteromonadales</taxon>
        <taxon>Alteromonadaceae</taxon>
        <taxon>Catenovulum</taxon>
    </lineage>
</organism>
<dbReference type="EMBL" id="CP109965">
    <property type="protein sequence ID" value="WAJ69154.1"/>
    <property type="molecule type" value="Genomic_DNA"/>
</dbReference>
<reference evidence="11" key="1">
    <citation type="submission" date="2022-10" db="EMBL/GenBank/DDBJ databases">
        <title>Catenovulum adriacola sp. nov. isolated in the Harbour of Susak.</title>
        <authorList>
            <person name="Schoch T."/>
            <person name="Reich S.J."/>
            <person name="Stoeferle S."/>
            <person name="Flaiz M."/>
            <person name="Kazda M."/>
            <person name="Riedel C.U."/>
            <person name="Duerre P."/>
        </authorList>
    </citation>
    <scope>NUCLEOTIDE SEQUENCE</scope>
    <source>
        <strain evidence="11">TS8</strain>
    </source>
</reference>
<keyword evidence="4 9" id="KW-0997">Cell inner membrane</keyword>
<keyword evidence="7 9" id="KW-0472">Membrane</keyword>
<evidence type="ECO:0000256" key="8">
    <source>
        <dbReference type="ARBA" id="ARBA00038436"/>
    </source>
</evidence>
<evidence type="ECO:0000313" key="12">
    <source>
        <dbReference type="Proteomes" id="UP001163726"/>
    </source>
</evidence>
<evidence type="ECO:0000256" key="7">
    <source>
        <dbReference type="ARBA" id="ARBA00023136"/>
    </source>
</evidence>
<keyword evidence="6 9" id="KW-1133">Transmembrane helix</keyword>
<feature type="transmembrane region" description="Helical" evidence="9">
    <location>
        <begin position="117"/>
        <end position="138"/>
    </location>
</feature>
<evidence type="ECO:0000256" key="4">
    <source>
        <dbReference type="ARBA" id="ARBA00022519"/>
    </source>
</evidence>
<sequence length="198" mass="22879">MTDYKTSNKQTDIAAQEALSPEKTSVFHIEEDSHFSYRDYKFEDWLAFILFWLLALTVFSQFLSRYVFSSPLGWTEELARYQLVCLGFIGSCIGIRNNSHIFVMLFHRWLPYQLSHYIYRLIAFFNLLFLITLAYFAWQIIPLISIHQMASLPVSVGVLYGVVLGCLCIMIVRSCQYLFCILSTPASKSADDNLTSCD</sequence>
<accession>A0ABY7ALD1</accession>
<comment type="function">
    <text evidence="9">Part of the tripartite ATP-independent periplasmic (TRAP) transport system.</text>
</comment>
<comment type="similarity">
    <text evidence="8 9">Belongs to the TRAP transporter small permease family.</text>
</comment>
<comment type="subcellular location">
    <subcellularLocation>
        <location evidence="1 9">Cell inner membrane</location>
        <topology evidence="1 9">Multi-pass membrane protein</topology>
    </subcellularLocation>
</comment>
<dbReference type="RefSeq" id="WP_268073346.1">
    <property type="nucleotide sequence ID" value="NZ_CP109965.1"/>
</dbReference>
<evidence type="ECO:0000256" key="3">
    <source>
        <dbReference type="ARBA" id="ARBA00022475"/>
    </source>
</evidence>
<evidence type="ECO:0000256" key="5">
    <source>
        <dbReference type="ARBA" id="ARBA00022692"/>
    </source>
</evidence>
<proteinExistence type="inferred from homology"/>
<feature type="transmembrane region" description="Helical" evidence="9">
    <location>
        <begin position="79"/>
        <end position="96"/>
    </location>
</feature>
<feature type="domain" description="Tripartite ATP-independent periplasmic transporters DctQ component" evidence="10">
    <location>
        <begin position="54"/>
        <end position="180"/>
    </location>
</feature>
<evidence type="ECO:0000259" key="10">
    <source>
        <dbReference type="Pfam" id="PF04290"/>
    </source>
</evidence>
<evidence type="ECO:0000313" key="11">
    <source>
        <dbReference type="EMBL" id="WAJ69154.1"/>
    </source>
</evidence>
<dbReference type="InterPro" id="IPR007387">
    <property type="entry name" value="TRAP_DctQ"/>
</dbReference>
<keyword evidence="3" id="KW-1003">Cell membrane</keyword>
<dbReference type="Pfam" id="PF04290">
    <property type="entry name" value="DctQ"/>
    <property type="match status" value="1"/>
</dbReference>
<dbReference type="InterPro" id="IPR055348">
    <property type="entry name" value="DctQ"/>
</dbReference>